<evidence type="ECO:0000313" key="1">
    <source>
        <dbReference type="EMBL" id="KYD23191.1"/>
    </source>
</evidence>
<reference evidence="1 2" key="1">
    <citation type="submission" date="2016-01" db="EMBL/GenBank/DDBJ databases">
        <title>Draft Genome Sequences of Seven Thermophilic Sporeformers Isolated from Foods.</title>
        <authorList>
            <person name="Berendsen E.M."/>
            <person name="Wells-Bennik M.H."/>
            <person name="Krawcyk A.O."/>
            <person name="De Jong A."/>
            <person name="Holsappel S."/>
            <person name="Eijlander R.T."/>
            <person name="Kuipers O.P."/>
        </authorList>
    </citation>
    <scope>NUCLEOTIDE SEQUENCE [LARGE SCALE GENOMIC DNA]</scope>
    <source>
        <strain evidence="1 2">B4110</strain>
    </source>
</reference>
<dbReference type="PATRIC" id="fig|153151.4.peg.1893"/>
<organism evidence="1 2">
    <name type="scientific">Parageobacillus toebii</name>
    <dbReference type="NCBI Taxonomy" id="153151"/>
    <lineage>
        <taxon>Bacteria</taxon>
        <taxon>Bacillati</taxon>
        <taxon>Bacillota</taxon>
        <taxon>Bacilli</taxon>
        <taxon>Bacillales</taxon>
        <taxon>Anoxybacillaceae</taxon>
        <taxon>Parageobacillus</taxon>
    </lineage>
</organism>
<sequence>MIVVILFVFGAGSIYYFLVGAKKIRPISEEFVSIEDVVSSQQNISL</sequence>
<comment type="caution">
    <text evidence="1">The sequence shown here is derived from an EMBL/GenBank/DDBJ whole genome shotgun (WGS) entry which is preliminary data.</text>
</comment>
<dbReference type="AlphaFoldDB" id="A0A150MFD8"/>
<dbReference type="Proteomes" id="UP000075324">
    <property type="component" value="Unassembled WGS sequence"/>
</dbReference>
<accession>A0A150MFD8</accession>
<protein>
    <submittedName>
        <fullName evidence="1">Uncharacterized protein</fullName>
    </submittedName>
</protein>
<proteinExistence type="predicted"/>
<dbReference type="EMBL" id="LQYW01000168">
    <property type="protein sequence ID" value="KYD23191.1"/>
    <property type="molecule type" value="Genomic_DNA"/>
</dbReference>
<name>A0A150MFD8_9BACL</name>
<evidence type="ECO:0000313" key="2">
    <source>
        <dbReference type="Proteomes" id="UP000075324"/>
    </source>
</evidence>
<gene>
    <name evidence="1" type="ORF">B4110_2061</name>
</gene>